<proteinExistence type="predicted"/>
<accession>A0ABR2W1Z0</accession>
<gene>
    <name evidence="3" type="ORF">K7432_006241</name>
</gene>
<evidence type="ECO:0000313" key="3">
    <source>
        <dbReference type="EMBL" id="KAK9717403.1"/>
    </source>
</evidence>
<feature type="chain" id="PRO_5045241132" description="CREG-like beta-barrel domain-containing protein" evidence="1">
    <location>
        <begin position="22"/>
        <end position="220"/>
    </location>
</feature>
<evidence type="ECO:0000259" key="2">
    <source>
        <dbReference type="Pfam" id="PF13883"/>
    </source>
</evidence>
<organism evidence="3 4">
    <name type="scientific">Basidiobolus ranarum</name>
    <dbReference type="NCBI Taxonomy" id="34480"/>
    <lineage>
        <taxon>Eukaryota</taxon>
        <taxon>Fungi</taxon>
        <taxon>Fungi incertae sedis</taxon>
        <taxon>Zoopagomycota</taxon>
        <taxon>Entomophthoromycotina</taxon>
        <taxon>Basidiobolomycetes</taxon>
        <taxon>Basidiobolales</taxon>
        <taxon>Basidiobolaceae</taxon>
        <taxon>Basidiobolus</taxon>
    </lineage>
</organism>
<dbReference type="InterPro" id="IPR055343">
    <property type="entry name" value="CREG_beta-barrel"/>
</dbReference>
<sequence>MNRLLTIGICALSLFGALSSGEKTEEEAAFLARQMVHSYGMGTLITTYPDGQPFGSMDYFADDCPSSGDPLLYLSSMQVSVRNFRQNPRAALAIQSHLNSTDQSPMPHARFTLMGEIRPVPTEELNRNLNELRECFFKKHEEARRWPRGHAFRFYRLHVDRIYWIGGFGGYHYIGPIKPEVYHEIVKFDPQNVAREPTYLSSRQKIIQKLEQLGGFIILK</sequence>
<dbReference type="Gene3D" id="2.30.110.10">
    <property type="entry name" value="Electron Transport, Fmn-binding Protein, Chain A"/>
    <property type="match status" value="1"/>
</dbReference>
<dbReference type="PANTHER" id="PTHR37273:SF1">
    <property type="entry name" value="ADL397C-AP"/>
    <property type="match status" value="1"/>
</dbReference>
<dbReference type="InterPro" id="IPR012349">
    <property type="entry name" value="Split_barrel_FMN-bd"/>
</dbReference>
<comment type="caution">
    <text evidence="3">The sequence shown here is derived from an EMBL/GenBank/DDBJ whole genome shotgun (WGS) entry which is preliminary data.</text>
</comment>
<protein>
    <recommendedName>
        <fullName evidence="2">CREG-like beta-barrel domain-containing protein</fullName>
    </recommendedName>
</protein>
<feature type="signal peptide" evidence="1">
    <location>
        <begin position="1"/>
        <end position="21"/>
    </location>
</feature>
<keyword evidence="4" id="KW-1185">Reference proteome</keyword>
<feature type="domain" description="CREG-like beta-barrel" evidence="2">
    <location>
        <begin position="24"/>
        <end position="183"/>
    </location>
</feature>
<name>A0ABR2W1Z0_9FUNG</name>
<dbReference type="Pfam" id="PF13883">
    <property type="entry name" value="CREG_beta-barrel"/>
    <property type="match status" value="1"/>
</dbReference>
<keyword evidence="1" id="KW-0732">Signal</keyword>
<dbReference type="EMBL" id="JASJQH010007144">
    <property type="protein sequence ID" value="KAK9717403.1"/>
    <property type="molecule type" value="Genomic_DNA"/>
</dbReference>
<evidence type="ECO:0000313" key="4">
    <source>
        <dbReference type="Proteomes" id="UP001479436"/>
    </source>
</evidence>
<evidence type="ECO:0000256" key="1">
    <source>
        <dbReference type="SAM" id="SignalP"/>
    </source>
</evidence>
<dbReference type="Proteomes" id="UP001479436">
    <property type="component" value="Unassembled WGS sequence"/>
</dbReference>
<dbReference type="SUPFAM" id="SSF50475">
    <property type="entry name" value="FMN-binding split barrel"/>
    <property type="match status" value="1"/>
</dbReference>
<dbReference type="PANTHER" id="PTHR37273">
    <property type="entry name" value="CHROMOSOME 8, WHOLE GENOME SHOTGUN SEQUENCE"/>
    <property type="match status" value="1"/>
</dbReference>
<reference evidence="3 4" key="1">
    <citation type="submission" date="2023-04" db="EMBL/GenBank/DDBJ databases">
        <title>Genome of Basidiobolus ranarum AG-B5.</title>
        <authorList>
            <person name="Stajich J.E."/>
            <person name="Carter-House D."/>
            <person name="Gryganskyi A."/>
        </authorList>
    </citation>
    <scope>NUCLEOTIDE SEQUENCE [LARGE SCALE GENOMIC DNA]</scope>
    <source>
        <strain evidence="3 4">AG-B5</strain>
    </source>
</reference>